<dbReference type="AlphaFoldDB" id="A0A0L0T7Q1"/>
<dbReference type="EMBL" id="GG745368">
    <property type="protein sequence ID" value="KNE70755.1"/>
    <property type="molecule type" value="Genomic_DNA"/>
</dbReference>
<dbReference type="eggNOG" id="KOG2178">
    <property type="taxonomic scope" value="Eukaryota"/>
</dbReference>
<reference evidence="2" key="2">
    <citation type="submission" date="2009-11" db="EMBL/GenBank/DDBJ databases">
        <title>The Genome Sequence of Allomyces macrogynus strain ATCC 38327.</title>
        <authorList>
            <consortium name="The Broad Institute Genome Sequencing Platform"/>
            <person name="Russ C."/>
            <person name="Cuomo C."/>
            <person name="Shea T."/>
            <person name="Young S.K."/>
            <person name="Zeng Q."/>
            <person name="Koehrsen M."/>
            <person name="Haas B."/>
            <person name="Borodovsky M."/>
            <person name="Guigo R."/>
            <person name="Alvarado L."/>
            <person name="Berlin A."/>
            <person name="Borenstein D."/>
            <person name="Chen Z."/>
            <person name="Engels R."/>
            <person name="Freedman E."/>
            <person name="Gellesch M."/>
            <person name="Goldberg J."/>
            <person name="Griggs A."/>
            <person name="Gujja S."/>
            <person name="Heiman D."/>
            <person name="Hepburn T."/>
            <person name="Howarth C."/>
            <person name="Jen D."/>
            <person name="Larson L."/>
            <person name="Lewis B."/>
            <person name="Mehta T."/>
            <person name="Park D."/>
            <person name="Pearson M."/>
            <person name="Roberts A."/>
            <person name="Saif S."/>
            <person name="Shenoy N."/>
            <person name="Sisk P."/>
            <person name="Stolte C."/>
            <person name="Sykes S."/>
            <person name="Walk T."/>
            <person name="White J."/>
            <person name="Yandava C."/>
            <person name="Burger G."/>
            <person name="Gray M.W."/>
            <person name="Holland P.W.H."/>
            <person name="King N."/>
            <person name="Lang F.B.F."/>
            <person name="Roger A.J."/>
            <person name="Ruiz-Trillo I."/>
            <person name="Lander E."/>
            <person name="Nusbaum C."/>
        </authorList>
    </citation>
    <scope>NUCLEOTIDE SEQUENCE [LARGE SCALE GENOMIC DNA]</scope>
    <source>
        <strain evidence="2">ATCC 38327</strain>
    </source>
</reference>
<proteinExistence type="predicted"/>
<accession>A0A0L0T7Q1</accession>
<keyword evidence="2" id="KW-1185">Reference proteome</keyword>
<dbReference type="InterPro" id="IPR017438">
    <property type="entry name" value="ATP-NAD_kinase_N"/>
</dbReference>
<dbReference type="STRING" id="578462.A0A0L0T7Q1"/>
<evidence type="ECO:0008006" key="3">
    <source>
        <dbReference type="Google" id="ProtNLM"/>
    </source>
</evidence>
<dbReference type="VEuPathDB" id="FungiDB:AMAG_14879"/>
<dbReference type="GO" id="GO:0006741">
    <property type="term" value="P:NADP+ biosynthetic process"/>
    <property type="evidence" value="ECO:0007669"/>
    <property type="project" value="TreeGrafter"/>
</dbReference>
<dbReference type="PANTHER" id="PTHR20275">
    <property type="entry name" value="NAD KINASE"/>
    <property type="match status" value="1"/>
</dbReference>
<gene>
    <name evidence="1" type="ORF">AMAG_14879</name>
</gene>
<dbReference type="Pfam" id="PF20143">
    <property type="entry name" value="NAD_kinase_C"/>
    <property type="match status" value="1"/>
</dbReference>
<protein>
    <recommendedName>
        <fullName evidence="3">NAD+ kinase</fullName>
    </recommendedName>
</protein>
<dbReference type="PANTHER" id="PTHR20275:SF26">
    <property type="entry name" value="NADH KINASE POS5, MITOCHONDRIAL"/>
    <property type="match status" value="1"/>
</dbReference>
<dbReference type="OMA" id="HQHANII"/>
<dbReference type="GO" id="GO:0003951">
    <property type="term" value="F:NAD+ kinase activity"/>
    <property type="evidence" value="ECO:0007669"/>
    <property type="project" value="InterPro"/>
</dbReference>
<evidence type="ECO:0000313" key="2">
    <source>
        <dbReference type="Proteomes" id="UP000054350"/>
    </source>
</evidence>
<dbReference type="InterPro" id="IPR017437">
    <property type="entry name" value="ATP-NAD_kinase_PpnK-typ_C"/>
</dbReference>
<dbReference type="Gene3D" id="3.40.50.10330">
    <property type="entry name" value="Probable inorganic polyphosphate/atp-NAD kinase, domain 1"/>
    <property type="match status" value="1"/>
</dbReference>
<dbReference type="GO" id="GO:0019674">
    <property type="term" value="P:NAD+ metabolic process"/>
    <property type="evidence" value="ECO:0007669"/>
    <property type="project" value="InterPro"/>
</dbReference>
<dbReference type="InterPro" id="IPR016064">
    <property type="entry name" value="NAD/diacylglycerol_kinase_sf"/>
</dbReference>
<dbReference type="OrthoDB" id="24581at2759"/>
<sequence length="321" mass="34552">MLPPRTIFPALGGSLRRILLVRKPGDPCTLRAAADMATWLRREHPDTQVLLELPTTRMPPPPGVCPDADHAEPRPDGDAMRRLAQTCEKVSSAEVRALAKDIHLVVALGGDGTLLHVSSLCSKGPCRPLRIDEFPGVLNRAYDGAIRVSYRDRLVCHVVRDSPASLTSAAAVRQFGASRFKGEDGEPPATAVEPLKLHVMNEVLVHRTPVPAMASIDCRVDGQLLTQAIADGLIFASPTGSTACSLSAGGPVVHPEVPGILLAPICPRLLSFRPALFPQSSPISLQATNTGPRAPVSLDVGRRRVDWISCVQRRGPYSRRR</sequence>
<reference evidence="1 2" key="1">
    <citation type="submission" date="2009-11" db="EMBL/GenBank/DDBJ databases">
        <title>Annotation of Allomyces macrogynus ATCC 38327.</title>
        <authorList>
            <consortium name="The Broad Institute Genome Sequencing Platform"/>
            <person name="Russ C."/>
            <person name="Cuomo C."/>
            <person name="Burger G."/>
            <person name="Gray M.W."/>
            <person name="Holland P.W.H."/>
            <person name="King N."/>
            <person name="Lang F.B.F."/>
            <person name="Roger A.J."/>
            <person name="Ruiz-Trillo I."/>
            <person name="Young S.K."/>
            <person name="Zeng Q."/>
            <person name="Gargeya S."/>
            <person name="Fitzgerald M."/>
            <person name="Haas B."/>
            <person name="Abouelleil A."/>
            <person name="Alvarado L."/>
            <person name="Arachchi H.M."/>
            <person name="Berlin A."/>
            <person name="Chapman S.B."/>
            <person name="Gearin G."/>
            <person name="Goldberg J."/>
            <person name="Griggs A."/>
            <person name="Gujja S."/>
            <person name="Hansen M."/>
            <person name="Heiman D."/>
            <person name="Howarth C."/>
            <person name="Larimer J."/>
            <person name="Lui A."/>
            <person name="MacDonald P.J.P."/>
            <person name="McCowen C."/>
            <person name="Montmayeur A."/>
            <person name="Murphy C."/>
            <person name="Neiman D."/>
            <person name="Pearson M."/>
            <person name="Priest M."/>
            <person name="Roberts A."/>
            <person name="Saif S."/>
            <person name="Shea T."/>
            <person name="Sisk P."/>
            <person name="Stolte C."/>
            <person name="Sykes S."/>
            <person name="Wortman J."/>
            <person name="Nusbaum C."/>
            <person name="Birren B."/>
        </authorList>
    </citation>
    <scope>NUCLEOTIDE SEQUENCE [LARGE SCALE GENOMIC DNA]</scope>
    <source>
        <strain evidence="1 2">ATCC 38327</strain>
    </source>
</reference>
<dbReference type="SUPFAM" id="SSF111331">
    <property type="entry name" value="NAD kinase/diacylglycerol kinase-like"/>
    <property type="match status" value="1"/>
</dbReference>
<organism evidence="1 2">
    <name type="scientific">Allomyces macrogynus (strain ATCC 38327)</name>
    <name type="common">Allomyces javanicus var. macrogynus</name>
    <dbReference type="NCBI Taxonomy" id="578462"/>
    <lineage>
        <taxon>Eukaryota</taxon>
        <taxon>Fungi</taxon>
        <taxon>Fungi incertae sedis</taxon>
        <taxon>Blastocladiomycota</taxon>
        <taxon>Blastocladiomycetes</taxon>
        <taxon>Blastocladiales</taxon>
        <taxon>Blastocladiaceae</taxon>
        <taxon>Allomyces</taxon>
    </lineage>
</organism>
<name>A0A0L0T7Q1_ALLM3</name>
<dbReference type="Proteomes" id="UP000054350">
    <property type="component" value="Unassembled WGS sequence"/>
</dbReference>
<dbReference type="Gene3D" id="2.60.200.30">
    <property type="entry name" value="Probable inorganic polyphosphate/atp-NAD kinase, domain 2"/>
    <property type="match status" value="1"/>
</dbReference>
<evidence type="ECO:0000313" key="1">
    <source>
        <dbReference type="EMBL" id="KNE70755.1"/>
    </source>
</evidence>